<dbReference type="OrthoDB" id="6222486at2759"/>
<dbReference type="AlphaFoldDB" id="A0A8J6DWP6"/>
<proteinExistence type="predicted"/>
<dbReference type="Pfam" id="PF08615">
    <property type="entry name" value="RNase_H2_suC"/>
    <property type="match status" value="1"/>
</dbReference>
<evidence type="ECO:0000256" key="1">
    <source>
        <dbReference type="SAM" id="MobiDB-lite"/>
    </source>
</evidence>
<dbReference type="EMBL" id="JAGFMF010011432">
    <property type="protein sequence ID" value="KAG8522590.1"/>
    <property type="molecule type" value="Genomic_DNA"/>
</dbReference>
<dbReference type="PANTHER" id="PTHR47063">
    <property type="entry name" value="RIBONUCLEASE H2 SUBUNIT C"/>
    <property type="match status" value="1"/>
</dbReference>
<evidence type="ECO:0000313" key="3">
    <source>
        <dbReference type="Proteomes" id="UP000700334"/>
    </source>
</evidence>
<dbReference type="InterPro" id="IPR013924">
    <property type="entry name" value="RNase_H2_suC"/>
</dbReference>
<evidence type="ECO:0000313" key="2">
    <source>
        <dbReference type="EMBL" id="KAG8522590.1"/>
    </source>
</evidence>
<feature type="region of interest" description="Disordered" evidence="1">
    <location>
        <begin position="159"/>
        <end position="195"/>
    </location>
</feature>
<reference evidence="2" key="1">
    <citation type="journal article" date="2021" name="Evol. Appl.">
        <title>The genome of the Pyrenean desman and the effects of bottlenecks and inbreeding on the genomic landscape of an endangered species.</title>
        <authorList>
            <person name="Escoda L."/>
            <person name="Castresana J."/>
        </authorList>
    </citation>
    <scope>NUCLEOTIDE SEQUENCE</scope>
    <source>
        <strain evidence="2">IBE-C5619</strain>
    </source>
</reference>
<keyword evidence="3" id="KW-1185">Reference proteome</keyword>
<dbReference type="InterPro" id="IPR052863">
    <property type="entry name" value="RNase_H2_subunit_C"/>
</dbReference>
<gene>
    <name evidence="2" type="ORF">J0S82_014586</name>
</gene>
<accession>A0A8J6DWP6</accession>
<protein>
    <submittedName>
        <fullName evidence="2">Ribonuclease H2 subunit C</fullName>
    </submittedName>
</protein>
<sequence length="256" mass="26756">MDSSDEKAVEKQRVHLRPDTLRDAVPGTLHLLPCEIPVNRPAPVGCFFTPAIRQGAHGERSRPDYGSRQPPRRRRALLGEALRRLLGIVVQTEVAGGPPWAGSGICLPPALTVAPRPPPPGLEASFRGRSLRGEEVTVPPGFVGYVLGMEEEVPAGKPCFSGSSADPEALERDFVSPGRGAGGGAGGPGLPTPTRPLPQDRFVGATASFSGFTLWGLEAVPGPDAKVRGALTWPGLAAAVSTSLAPPRRCAPPPRS</sequence>
<dbReference type="GO" id="GO:0032299">
    <property type="term" value="C:ribonuclease H2 complex"/>
    <property type="evidence" value="ECO:0007669"/>
    <property type="project" value="InterPro"/>
</dbReference>
<name>A0A8J6DWP6_GALPY</name>
<dbReference type="Gene3D" id="2.40.128.680">
    <property type="match status" value="1"/>
</dbReference>
<dbReference type="GO" id="GO:0006401">
    <property type="term" value="P:RNA catabolic process"/>
    <property type="evidence" value="ECO:0007669"/>
    <property type="project" value="InterPro"/>
</dbReference>
<dbReference type="PANTHER" id="PTHR47063:SF1">
    <property type="entry name" value="RIBONUCLEASE H2 SUBUNIT C"/>
    <property type="match status" value="1"/>
</dbReference>
<dbReference type="Proteomes" id="UP000700334">
    <property type="component" value="Unassembled WGS sequence"/>
</dbReference>
<organism evidence="2 3">
    <name type="scientific">Galemys pyrenaicus</name>
    <name type="common">Iberian desman</name>
    <name type="synonym">Pyrenean desman</name>
    <dbReference type="NCBI Taxonomy" id="202257"/>
    <lineage>
        <taxon>Eukaryota</taxon>
        <taxon>Metazoa</taxon>
        <taxon>Chordata</taxon>
        <taxon>Craniata</taxon>
        <taxon>Vertebrata</taxon>
        <taxon>Euteleostomi</taxon>
        <taxon>Mammalia</taxon>
        <taxon>Eutheria</taxon>
        <taxon>Laurasiatheria</taxon>
        <taxon>Eulipotyphla</taxon>
        <taxon>Talpidae</taxon>
        <taxon>Galemys</taxon>
    </lineage>
</organism>
<comment type="caution">
    <text evidence="2">The sequence shown here is derived from an EMBL/GenBank/DDBJ whole genome shotgun (WGS) entry which is preliminary data.</text>
</comment>
<dbReference type="CDD" id="cd09271">
    <property type="entry name" value="RNase_H2-C"/>
    <property type="match status" value="1"/>
</dbReference>
<feature type="compositionally biased region" description="Gly residues" evidence="1">
    <location>
        <begin position="179"/>
        <end position="189"/>
    </location>
</feature>